<feature type="compositionally biased region" description="Basic and acidic residues" evidence="1">
    <location>
        <begin position="735"/>
        <end position="750"/>
    </location>
</feature>
<dbReference type="AlphaFoldDB" id="A0A058Z1E9"/>
<dbReference type="GO" id="GO:0015074">
    <property type="term" value="P:DNA integration"/>
    <property type="evidence" value="ECO:0007669"/>
    <property type="project" value="InterPro"/>
</dbReference>
<feature type="compositionally biased region" description="Pro residues" evidence="1">
    <location>
        <begin position="372"/>
        <end position="390"/>
    </location>
</feature>
<evidence type="ECO:0000313" key="4">
    <source>
        <dbReference type="Proteomes" id="UP000030693"/>
    </source>
</evidence>
<feature type="compositionally biased region" description="Pro residues" evidence="1">
    <location>
        <begin position="1177"/>
        <end position="1189"/>
    </location>
</feature>
<dbReference type="InterPro" id="IPR036397">
    <property type="entry name" value="RNaseH_sf"/>
</dbReference>
<dbReference type="eggNOG" id="KOG0017">
    <property type="taxonomic scope" value="Eukaryota"/>
</dbReference>
<dbReference type="PANTHER" id="PTHR37984:SF5">
    <property type="entry name" value="PROTEIN NYNRIN-LIKE"/>
    <property type="match status" value="1"/>
</dbReference>
<feature type="compositionally biased region" description="Polar residues" evidence="1">
    <location>
        <begin position="291"/>
        <end position="300"/>
    </location>
</feature>
<feature type="region of interest" description="Disordered" evidence="1">
    <location>
        <begin position="1155"/>
        <end position="1189"/>
    </location>
</feature>
<dbReference type="Gene3D" id="3.30.420.10">
    <property type="entry name" value="Ribonuclease H-like superfamily/Ribonuclease H"/>
    <property type="match status" value="1"/>
</dbReference>
<dbReference type="GeneID" id="20530044"/>
<sequence>MTAQGAPSAQILHPDPLIPRMAERFSLLGQWHAFTSFRPGNRALALAITLFRDMLDFAISGQFPSLSAISHFHMLVGTLQDFPPAHLIFVLLLSENASRFPPYATTPLVRLHRNISEQLISNQARDSPLLTGHFFTPDELSRQTHSANIIYPFYDPQAIQYSANSSVILALRHDEAFRREVERTASRAVEVNSIIAAVPASRGDFFDKIPIFSTELINGLAAAQAHTLDKVLSGLKTQMAHLSKAHRDTLEHVYALYTNPAPHPPPSSSTHSAGLIAALAGVVAQDRLKSRTQSTRTTTAPAPIPHRQDASSPANGNITTGTAPALQPPAPAEAHQPAPPARSSAPITLGPPSRPPTSTQAPTSGPFIVQSPPAPPPPFPPPFQYPPHPPTTSSHLQHPPHWIFSPPPTPHDHQQQDPQSSHPSYYAQYSPSIFQGSFHRPHWSPELHRHNMDTLRRCWTPKWAEGVLPVIPFKLDEEHLSRIFANGFPPSSGRPGATPSICIGEPRLGQHYKSIALAVRIRAAIVVFMSTPMSLSAFEELSGLKWIQSLVPPMDPVGLIPLLCPPDTDTLWAYIEFLRRVWITREDMLFSLRIRALALTLTELGIAPDPAEFWAAMSPHCPAHQQPSLRALRSSHFTSIFGPGFIPPLSAPSNTTDVTVTIHRSAQIVSWDGMTAFAGSHHPIRPPPLADGHASPEGNIHAPPPTSPLFGNAPRARGRPSPPDRPRPGPFSLPPKDEAPFRRACSEADAERNTTLASGLGFSILSDKDLTDRIKAWQNEEPLALAEGFSRSKEGLLLRDNRIWIPQAHVQALALLLHELPEINHTGSASLTAILMRGFSGTGFDKAARNATQRCLLCHRFKPKSSSLAPAPSGPAAIPTRPFEALAVDFCSIRLPHHPTKYKVLVMVDTFSRYMMAHVVPASTTGAMALCAFFHSLPPGHPPIATVNAADESPFNCARWKDELISRKISPTYSGPPHDHSNGAAKRAVRSLKQRLAILSNSRKDLTTLNSLLEEATSSHNACPNSLGFSPRELVFGSHAVASLSAIPSILGPHIPHEEAIKTAYDRLVSERTARRPSSLATPAPQSPIKPGDYVLVSLFPRHSPKAQPLGLGPRFSPPTLVESVGASTVKLAAPVEGRKSLHIPLSDIKLYSPPAATSYSSPPSAARPDATSPSAPSNPPDPFPAWGV</sequence>
<protein>
    <recommendedName>
        <fullName evidence="2">Integrase catalytic domain-containing protein</fullName>
    </recommendedName>
</protein>
<dbReference type="STRING" id="691883.A0A058Z1E9"/>
<dbReference type="PANTHER" id="PTHR37984">
    <property type="entry name" value="PROTEIN CBG26694"/>
    <property type="match status" value="1"/>
</dbReference>
<dbReference type="InterPro" id="IPR001584">
    <property type="entry name" value="Integrase_cat-core"/>
</dbReference>
<dbReference type="EMBL" id="KB932210">
    <property type="protein sequence ID" value="KCV68075.1"/>
    <property type="molecule type" value="Genomic_DNA"/>
</dbReference>
<dbReference type="GO" id="GO:0003676">
    <property type="term" value="F:nucleic acid binding"/>
    <property type="evidence" value="ECO:0007669"/>
    <property type="project" value="InterPro"/>
</dbReference>
<feature type="compositionally biased region" description="Low complexity" evidence="1">
    <location>
        <begin position="1155"/>
        <end position="1176"/>
    </location>
</feature>
<name>A0A058Z1E9_FONAL</name>
<dbReference type="InterPro" id="IPR012337">
    <property type="entry name" value="RNaseH-like_sf"/>
</dbReference>
<feature type="region of interest" description="Disordered" evidence="1">
    <location>
        <begin position="680"/>
        <end position="750"/>
    </location>
</feature>
<dbReference type="OrthoDB" id="775972at2759"/>
<feature type="region of interest" description="Disordered" evidence="1">
    <location>
        <begin position="287"/>
        <end position="426"/>
    </location>
</feature>
<dbReference type="RefSeq" id="XP_009497449.1">
    <property type="nucleotide sequence ID" value="XM_009499174.1"/>
</dbReference>
<evidence type="ECO:0000313" key="3">
    <source>
        <dbReference type="EMBL" id="KCV68075.1"/>
    </source>
</evidence>
<proteinExistence type="predicted"/>
<reference evidence="3" key="1">
    <citation type="submission" date="2013-04" db="EMBL/GenBank/DDBJ databases">
        <title>The Genome Sequence of Fonticula alba ATCC 38817.</title>
        <authorList>
            <consortium name="The Broad Institute Genomics Platform"/>
            <person name="Russ C."/>
            <person name="Cuomo C."/>
            <person name="Burger G."/>
            <person name="Gray M.W."/>
            <person name="Holland P.W.H."/>
            <person name="King N."/>
            <person name="Lang F.B.F."/>
            <person name="Roger A.J."/>
            <person name="Ruiz-Trillo I."/>
            <person name="Brown M."/>
            <person name="Walker B."/>
            <person name="Young S."/>
            <person name="Zeng Q."/>
            <person name="Gargeya S."/>
            <person name="Fitzgerald M."/>
            <person name="Haas B."/>
            <person name="Abouelleil A."/>
            <person name="Allen A.W."/>
            <person name="Alvarado L."/>
            <person name="Arachchi H.M."/>
            <person name="Berlin A.M."/>
            <person name="Chapman S.B."/>
            <person name="Gainer-Dewar J."/>
            <person name="Goldberg J."/>
            <person name="Griggs A."/>
            <person name="Gujja S."/>
            <person name="Hansen M."/>
            <person name="Howarth C."/>
            <person name="Imamovic A."/>
            <person name="Ireland A."/>
            <person name="Larimer J."/>
            <person name="McCowan C."/>
            <person name="Murphy C."/>
            <person name="Pearson M."/>
            <person name="Poon T.W."/>
            <person name="Priest M."/>
            <person name="Roberts A."/>
            <person name="Saif S."/>
            <person name="Shea T."/>
            <person name="Sisk P."/>
            <person name="Sykes S."/>
            <person name="Wortman J."/>
            <person name="Nusbaum C."/>
            <person name="Birren B."/>
        </authorList>
    </citation>
    <scope>NUCLEOTIDE SEQUENCE [LARGE SCALE GENOMIC DNA]</scope>
    <source>
        <strain evidence="3">ATCC 38817</strain>
    </source>
</reference>
<evidence type="ECO:0000256" key="1">
    <source>
        <dbReference type="SAM" id="MobiDB-lite"/>
    </source>
</evidence>
<feature type="compositionally biased region" description="Polar residues" evidence="1">
    <location>
        <begin position="310"/>
        <end position="322"/>
    </location>
</feature>
<organism evidence="3">
    <name type="scientific">Fonticula alba</name>
    <name type="common">Slime mold</name>
    <dbReference type="NCBI Taxonomy" id="691883"/>
    <lineage>
        <taxon>Eukaryota</taxon>
        <taxon>Rotosphaerida</taxon>
        <taxon>Fonticulaceae</taxon>
        <taxon>Fonticula</taxon>
    </lineage>
</organism>
<dbReference type="SUPFAM" id="SSF53098">
    <property type="entry name" value="Ribonuclease H-like"/>
    <property type="match status" value="1"/>
</dbReference>
<keyword evidence="4" id="KW-1185">Reference proteome</keyword>
<feature type="domain" description="Integrase catalytic" evidence="2">
    <location>
        <begin position="878"/>
        <end position="1039"/>
    </location>
</feature>
<accession>A0A058Z1E9</accession>
<evidence type="ECO:0000259" key="2">
    <source>
        <dbReference type="PROSITE" id="PS50994"/>
    </source>
</evidence>
<dbReference type="Proteomes" id="UP000030693">
    <property type="component" value="Unassembled WGS sequence"/>
</dbReference>
<dbReference type="InterPro" id="IPR050951">
    <property type="entry name" value="Retrovirus_Pol_polyprotein"/>
</dbReference>
<gene>
    <name evidence="3" type="ORF">H696_05319</name>
</gene>
<dbReference type="PROSITE" id="PS50994">
    <property type="entry name" value="INTEGRASE"/>
    <property type="match status" value="1"/>
</dbReference>